<dbReference type="InterPro" id="IPR013762">
    <property type="entry name" value="Integrase-like_cat_sf"/>
</dbReference>
<evidence type="ECO:0000256" key="4">
    <source>
        <dbReference type="ARBA" id="ARBA00023172"/>
    </source>
</evidence>
<gene>
    <name evidence="8" type="ORF">MQC88_08270</name>
</gene>
<dbReference type="InterPro" id="IPR050090">
    <property type="entry name" value="Tyrosine_recombinase_XerCD"/>
</dbReference>
<organism evidence="8 9">
    <name type="scientific">Cognatiluteimonas sedimenti</name>
    <dbReference type="NCBI Taxonomy" id="2927791"/>
    <lineage>
        <taxon>Bacteria</taxon>
        <taxon>Pseudomonadati</taxon>
        <taxon>Pseudomonadota</taxon>
        <taxon>Gammaproteobacteria</taxon>
        <taxon>Lysobacterales</taxon>
        <taxon>Lysobacteraceae</taxon>
        <taxon>Cognatiluteimonas</taxon>
    </lineage>
</organism>
<dbReference type="PROSITE" id="PS51900">
    <property type="entry name" value="CB"/>
    <property type="match status" value="1"/>
</dbReference>
<keyword evidence="2" id="KW-0229">DNA integration</keyword>
<dbReference type="InterPro" id="IPR011010">
    <property type="entry name" value="DNA_brk_join_enz"/>
</dbReference>
<dbReference type="Proteomes" id="UP001165423">
    <property type="component" value="Unassembled WGS sequence"/>
</dbReference>
<dbReference type="Pfam" id="PF00589">
    <property type="entry name" value="Phage_integrase"/>
    <property type="match status" value="1"/>
</dbReference>
<evidence type="ECO:0000313" key="8">
    <source>
        <dbReference type="EMBL" id="MCJ0825949.1"/>
    </source>
</evidence>
<reference evidence="8 9" key="1">
    <citation type="submission" date="2022-03" db="EMBL/GenBank/DDBJ databases">
        <title>Luteimonas soily sp. nov., a novel bacterium isolated from the soil.</title>
        <authorList>
            <person name="Zhang X."/>
        </authorList>
    </citation>
    <scope>NUCLEOTIDE SEQUENCE [LARGE SCALE GENOMIC DNA]</scope>
    <source>
        <strain evidence="8 9">50</strain>
    </source>
</reference>
<dbReference type="InterPro" id="IPR002104">
    <property type="entry name" value="Integrase_catalytic"/>
</dbReference>
<dbReference type="SUPFAM" id="SSF56349">
    <property type="entry name" value="DNA breaking-rejoining enzymes"/>
    <property type="match status" value="1"/>
</dbReference>
<evidence type="ECO:0000259" key="7">
    <source>
        <dbReference type="PROSITE" id="PS51900"/>
    </source>
</evidence>
<evidence type="ECO:0000259" key="6">
    <source>
        <dbReference type="PROSITE" id="PS51898"/>
    </source>
</evidence>
<evidence type="ECO:0000256" key="2">
    <source>
        <dbReference type="ARBA" id="ARBA00022908"/>
    </source>
</evidence>
<dbReference type="InterPro" id="IPR044068">
    <property type="entry name" value="CB"/>
</dbReference>
<evidence type="ECO:0000256" key="5">
    <source>
        <dbReference type="PROSITE-ProRule" id="PRU01248"/>
    </source>
</evidence>
<protein>
    <submittedName>
        <fullName evidence="8">Site-specific integrase</fullName>
    </submittedName>
</protein>
<dbReference type="Gene3D" id="1.10.150.130">
    <property type="match status" value="1"/>
</dbReference>
<evidence type="ECO:0000313" key="9">
    <source>
        <dbReference type="Proteomes" id="UP001165423"/>
    </source>
</evidence>
<feature type="domain" description="Tyr recombinase" evidence="6">
    <location>
        <begin position="75"/>
        <end position="244"/>
    </location>
</feature>
<comment type="similarity">
    <text evidence="1">Belongs to the 'phage' integrase family.</text>
</comment>
<accession>A0ABT0A4N2</accession>
<proteinExistence type="inferred from homology"/>
<sequence>MAKLRWLDRYLGHLLLSQVTRDVIDAIAERKTRESSPSNANRYLALIRAILRRARDEWNWLESIPKVRLFREPKGRIRFLSPEEARRLLDELPLHLREMAQFALATGLRQRNVSFLRWEQVDMARRVAWIHPDQAKAGRAIGVPLNESAVAVLRRRLGKDNAHVFTYEGKPVARCSTKAWKAALERAGIERTFRWHDLRHTWASWHVQRGTPLQELMELGGWASFEMVLRYAHLAAEHLRGAACRIDDTFLSQTENPQRVRAV</sequence>
<keyword evidence="4" id="KW-0233">DNA recombination</keyword>
<dbReference type="PROSITE" id="PS51898">
    <property type="entry name" value="TYR_RECOMBINASE"/>
    <property type="match status" value="1"/>
</dbReference>
<feature type="domain" description="Core-binding (CB)" evidence="7">
    <location>
        <begin position="1"/>
        <end position="55"/>
    </location>
</feature>
<dbReference type="EMBL" id="JALGCL010000002">
    <property type="protein sequence ID" value="MCJ0825949.1"/>
    <property type="molecule type" value="Genomic_DNA"/>
</dbReference>
<evidence type="ECO:0000256" key="1">
    <source>
        <dbReference type="ARBA" id="ARBA00008857"/>
    </source>
</evidence>
<dbReference type="PANTHER" id="PTHR30349:SF64">
    <property type="entry name" value="PROPHAGE INTEGRASE INTD-RELATED"/>
    <property type="match status" value="1"/>
</dbReference>
<comment type="caution">
    <text evidence="8">The sequence shown here is derived from an EMBL/GenBank/DDBJ whole genome shotgun (WGS) entry which is preliminary data.</text>
</comment>
<evidence type="ECO:0000256" key="3">
    <source>
        <dbReference type="ARBA" id="ARBA00023125"/>
    </source>
</evidence>
<keyword evidence="9" id="KW-1185">Reference proteome</keyword>
<dbReference type="CDD" id="cd00796">
    <property type="entry name" value="INT_Rci_Hp1_C"/>
    <property type="match status" value="1"/>
</dbReference>
<dbReference type="RefSeq" id="WP_243320950.1">
    <property type="nucleotide sequence ID" value="NZ_JALGCL010000002.1"/>
</dbReference>
<dbReference type="PANTHER" id="PTHR30349">
    <property type="entry name" value="PHAGE INTEGRASE-RELATED"/>
    <property type="match status" value="1"/>
</dbReference>
<dbReference type="Gene3D" id="1.10.443.10">
    <property type="entry name" value="Intergrase catalytic core"/>
    <property type="match status" value="1"/>
</dbReference>
<name>A0ABT0A4N2_9GAMM</name>
<dbReference type="InterPro" id="IPR010998">
    <property type="entry name" value="Integrase_recombinase_N"/>
</dbReference>
<keyword evidence="3 5" id="KW-0238">DNA-binding</keyword>